<dbReference type="AlphaFoldDB" id="A0A9D1ISS7"/>
<organism evidence="2 3">
    <name type="scientific">Candidatus Egerieicola faecale</name>
    <dbReference type="NCBI Taxonomy" id="2840774"/>
    <lineage>
        <taxon>Bacteria</taxon>
        <taxon>Bacillati</taxon>
        <taxon>Bacillota</taxon>
        <taxon>Clostridia</taxon>
        <taxon>Eubacteriales</taxon>
        <taxon>Oscillospiraceae</taxon>
        <taxon>Oscillospiraceae incertae sedis</taxon>
        <taxon>Candidatus Egerieicola</taxon>
    </lineage>
</organism>
<reference evidence="2" key="1">
    <citation type="submission" date="2020-10" db="EMBL/GenBank/DDBJ databases">
        <authorList>
            <person name="Gilroy R."/>
        </authorList>
    </citation>
    <scope>NUCLEOTIDE SEQUENCE</scope>
    <source>
        <strain evidence="2">4509</strain>
    </source>
</reference>
<keyword evidence="1" id="KW-0175">Coiled coil</keyword>
<proteinExistence type="predicted"/>
<evidence type="ECO:0000313" key="2">
    <source>
        <dbReference type="EMBL" id="HIU42051.1"/>
    </source>
</evidence>
<dbReference type="Proteomes" id="UP000824082">
    <property type="component" value="Unassembled WGS sequence"/>
</dbReference>
<accession>A0A9D1ISS7</accession>
<evidence type="ECO:0000313" key="3">
    <source>
        <dbReference type="Proteomes" id="UP000824082"/>
    </source>
</evidence>
<comment type="caution">
    <text evidence="2">The sequence shown here is derived from an EMBL/GenBank/DDBJ whole genome shotgun (WGS) entry which is preliminary data.</text>
</comment>
<name>A0A9D1ISS7_9FIRM</name>
<evidence type="ECO:0008006" key="4">
    <source>
        <dbReference type="Google" id="ProtNLM"/>
    </source>
</evidence>
<sequence>MGVETILEKIRQKSDQECREILETARQQSQQQSRQVLEQARQEAQATVFAAQKQTEQSLLGQTQQLGLEGKIALLNQKKELLEQLKQKGLEAFGKLEPAAWHALYFRLVKEQAMTGSVTVCCTPDTAKRYSLKENCRVWQAQSGGRASYTLDTGRGPEMGIWLVGETYDVDLSAQALLDQLFEEQETKLADCLFGQKAGEA</sequence>
<evidence type="ECO:0000256" key="1">
    <source>
        <dbReference type="SAM" id="Coils"/>
    </source>
</evidence>
<reference evidence="2" key="2">
    <citation type="journal article" date="2021" name="PeerJ">
        <title>Extensive microbial diversity within the chicken gut microbiome revealed by metagenomics and culture.</title>
        <authorList>
            <person name="Gilroy R."/>
            <person name="Ravi A."/>
            <person name="Getino M."/>
            <person name="Pursley I."/>
            <person name="Horton D.L."/>
            <person name="Alikhan N.F."/>
            <person name="Baker D."/>
            <person name="Gharbi K."/>
            <person name="Hall N."/>
            <person name="Watson M."/>
            <person name="Adriaenssens E.M."/>
            <person name="Foster-Nyarko E."/>
            <person name="Jarju S."/>
            <person name="Secka A."/>
            <person name="Antonio M."/>
            <person name="Oren A."/>
            <person name="Chaudhuri R.R."/>
            <person name="La Ragione R."/>
            <person name="Hildebrand F."/>
            <person name="Pallen M.J."/>
        </authorList>
    </citation>
    <scope>NUCLEOTIDE SEQUENCE</scope>
    <source>
        <strain evidence="2">4509</strain>
    </source>
</reference>
<protein>
    <recommendedName>
        <fullName evidence="4">V-type ATP synthase subunit E</fullName>
    </recommendedName>
</protein>
<feature type="coiled-coil region" evidence="1">
    <location>
        <begin position="34"/>
        <end position="88"/>
    </location>
</feature>
<gene>
    <name evidence="2" type="ORF">IAD19_05805</name>
</gene>
<dbReference type="EMBL" id="DVMX01000113">
    <property type="protein sequence ID" value="HIU42051.1"/>
    <property type="molecule type" value="Genomic_DNA"/>
</dbReference>